<dbReference type="EMBL" id="LUGG01000014">
    <property type="protein sequence ID" value="OBZ70227.1"/>
    <property type="molecule type" value="Genomic_DNA"/>
</dbReference>
<dbReference type="PANTHER" id="PTHR11493:SF47">
    <property type="entry name" value="SULFITE REDUCTASE [NADPH] SUBUNIT BETA"/>
    <property type="match status" value="1"/>
</dbReference>
<dbReference type="GO" id="GO:0009337">
    <property type="term" value="C:sulfite reductase complex (NADPH)"/>
    <property type="evidence" value="ECO:0007669"/>
    <property type="project" value="TreeGrafter"/>
</dbReference>
<reference evidence="2 3" key="1">
    <citation type="submission" date="2016-03" db="EMBL/GenBank/DDBJ databases">
        <title>Whole genome sequencing of Grifola frondosa 9006-11.</title>
        <authorList>
            <person name="Min B."/>
            <person name="Park H."/>
            <person name="Kim J.-G."/>
            <person name="Cho H."/>
            <person name="Oh Y.-L."/>
            <person name="Kong W.-S."/>
            <person name="Choi I.-G."/>
        </authorList>
    </citation>
    <scope>NUCLEOTIDE SEQUENCE [LARGE SCALE GENOMIC DNA]</scope>
    <source>
        <strain evidence="2 3">9006-11</strain>
    </source>
</reference>
<keyword evidence="3" id="KW-1185">Reference proteome</keyword>
<dbReference type="OrthoDB" id="3267098at2759"/>
<dbReference type="STRING" id="5627.A0A1C7M1B1"/>
<evidence type="ECO:0000313" key="2">
    <source>
        <dbReference type="EMBL" id="OBZ70227.1"/>
    </source>
</evidence>
<dbReference type="GO" id="GO:0020037">
    <property type="term" value="F:heme binding"/>
    <property type="evidence" value="ECO:0007669"/>
    <property type="project" value="InterPro"/>
</dbReference>
<dbReference type="GO" id="GO:0000103">
    <property type="term" value="P:sulfate assimilation"/>
    <property type="evidence" value="ECO:0007669"/>
    <property type="project" value="TreeGrafter"/>
</dbReference>
<proteinExistence type="predicted"/>
<dbReference type="AlphaFoldDB" id="A0A1C7M1B1"/>
<dbReference type="GO" id="GO:0050311">
    <property type="term" value="F:sulfite reductase (ferredoxin) activity"/>
    <property type="evidence" value="ECO:0007669"/>
    <property type="project" value="TreeGrafter"/>
</dbReference>
<sequence>MFRAIFYAFRLNPPASSNVFHPYPNRSSFLLGEWYWNGSVQKSQDDFKHLLGIVGDPVFHPSHIQHSSWDQINRILGQHECNDGQWFDEDDGWVKDSVTISVPFHSKTPSPGPINFSVDEFYHRSIVAVVKEKILNYQQDNFFHYEPFEVHWHREDHPEPVRVYGELYSSSAFLDAHLIDNLLKEESLVPVSNAFSDRLGPLGFDFHPMLVNDIMHEVELGVWKSVFIHLLRILDCISKDAVRELDRRFRVTPTFGRDTIRRFSSNCSELKQLAAHDYEDILQCSIPAFEGLLPEPHNKVLMDLLFVFAQWHGLAKLRMHTDETLELMDGVTADYETRESVREAASRRRRQARQQSQEKASSNPSHAAADSARRPKTLNLETFKYHALGDYTMTIRRYGTTDSYSTQPNTGRRKDDIAGLVESTSYNRAADTPKEEIDNSPNEHYHMGKSQNHREVLGPFLLKNSDDPAVMNFLPKLRQHLLPRIQAKLREEDAVNAISDRNGTGVEDLNDAQVSEDQNCVLFKNDCIYRHYILRLNYMTYDVRRAQDVINPNTSHRDVMGLVEIEGEQHGIHPFWYARVLGIFHVDVVYTGSGMLDFRSRRMDFLWVRWFQVIDDVTINWSGLKMDLLRFVPMYDEDAFGFIDPADILRGCHIIPAYTHGQMHADGIGLSSIAQDASDAQKYYVNRFVDRDMIMRYYWGMAVGHTYARRSAVSSSTPSEAVEQDLTVFQPIPNAPEHANGKTLQTMMTGRRTGEFATPQEAEVGRVIATESGLEEEADVPIPVIATTVEDASEVIVVVDIEEAESSSPASVRSIPTVESPEVVVEQHMDFEEKLESPVIATTEAGEGVAKSAFLSMVAVPEIPERPKSPWTRIAGAVAAAGQDCRRAWGTLKITTRQTSQFHGVIKRHLKAVIQDINHALLDTLAAYGDINRNVIVSALPSLSKLHN</sequence>
<organism evidence="2 3">
    <name type="scientific">Grifola frondosa</name>
    <name type="common">Maitake</name>
    <name type="synonym">Polyporus frondosus</name>
    <dbReference type="NCBI Taxonomy" id="5627"/>
    <lineage>
        <taxon>Eukaryota</taxon>
        <taxon>Fungi</taxon>
        <taxon>Dikarya</taxon>
        <taxon>Basidiomycota</taxon>
        <taxon>Agaricomycotina</taxon>
        <taxon>Agaricomycetes</taxon>
        <taxon>Polyporales</taxon>
        <taxon>Grifolaceae</taxon>
        <taxon>Grifola</taxon>
    </lineage>
</organism>
<dbReference type="InterPro" id="IPR045169">
    <property type="entry name" value="NO2/SO3_Rdtase_4Fe4S_prot"/>
</dbReference>
<feature type="compositionally biased region" description="Basic and acidic residues" evidence="1">
    <location>
        <begin position="337"/>
        <end position="346"/>
    </location>
</feature>
<name>A0A1C7M1B1_GRIFR</name>
<comment type="caution">
    <text evidence="2">The sequence shown here is derived from an EMBL/GenBank/DDBJ whole genome shotgun (WGS) entry which is preliminary data.</text>
</comment>
<evidence type="ECO:0000313" key="3">
    <source>
        <dbReference type="Proteomes" id="UP000092993"/>
    </source>
</evidence>
<feature type="region of interest" description="Disordered" evidence="1">
    <location>
        <begin position="337"/>
        <end position="375"/>
    </location>
</feature>
<dbReference type="GO" id="GO:0051536">
    <property type="term" value="F:iron-sulfur cluster binding"/>
    <property type="evidence" value="ECO:0007669"/>
    <property type="project" value="InterPro"/>
</dbReference>
<accession>A0A1C7M1B1</accession>
<dbReference type="Gene3D" id="3.90.480.20">
    <property type="match status" value="1"/>
</dbReference>
<evidence type="ECO:0000256" key="1">
    <source>
        <dbReference type="SAM" id="MobiDB-lite"/>
    </source>
</evidence>
<dbReference type="OMA" id="PEHANGK"/>
<dbReference type="Proteomes" id="UP000092993">
    <property type="component" value="Unassembled WGS sequence"/>
</dbReference>
<dbReference type="PANTHER" id="PTHR11493">
    <property type="entry name" value="SULFITE REDUCTASE [NADPH] SUBUNIT BETA-RELATED"/>
    <property type="match status" value="1"/>
</dbReference>
<dbReference type="GO" id="GO:0016002">
    <property type="term" value="F:sulfite reductase activity"/>
    <property type="evidence" value="ECO:0007669"/>
    <property type="project" value="TreeGrafter"/>
</dbReference>
<gene>
    <name evidence="2" type="ORF">A0H81_10051</name>
</gene>
<protein>
    <submittedName>
        <fullName evidence="2">Uncharacterized protein</fullName>
    </submittedName>
</protein>